<dbReference type="Proteomes" id="UP000095746">
    <property type="component" value="Unassembled WGS sequence"/>
</dbReference>
<reference evidence="2 3" key="1">
    <citation type="submission" date="2015-09" db="EMBL/GenBank/DDBJ databases">
        <authorList>
            <consortium name="Pathogen Informatics"/>
        </authorList>
    </citation>
    <scope>NUCLEOTIDE SEQUENCE [LARGE SCALE GENOMIC DNA]</scope>
    <source>
        <strain evidence="2 3">2789STDY5608854</strain>
    </source>
</reference>
<proteinExistence type="predicted"/>
<organism evidence="2 3">
    <name type="scientific">Flavonifractor plautii</name>
    <name type="common">Fusobacterium plautii</name>
    <dbReference type="NCBI Taxonomy" id="292800"/>
    <lineage>
        <taxon>Bacteria</taxon>
        <taxon>Bacillati</taxon>
        <taxon>Bacillota</taxon>
        <taxon>Clostridia</taxon>
        <taxon>Eubacteriales</taxon>
        <taxon>Oscillospiraceae</taxon>
        <taxon>Flavonifractor</taxon>
    </lineage>
</organism>
<evidence type="ECO:0000313" key="3">
    <source>
        <dbReference type="Proteomes" id="UP000095746"/>
    </source>
</evidence>
<evidence type="ECO:0000259" key="1">
    <source>
        <dbReference type="Pfam" id="PF13472"/>
    </source>
</evidence>
<dbReference type="Pfam" id="PF13472">
    <property type="entry name" value="Lipase_GDSL_2"/>
    <property type="match status" value="1"/>
</dbReference>
<feature type="domain" description="SGNH hydrolase-type esterase" evidence="1">
    <location>
        <begin position="4"/>
        <end position="55"/>
    </location>
</feature>
<dbReference type="AlphaFoldDB" id="A0A174LCM1"/>
<dbReference type="InterPro" id="IPR013830">
    <property type="entry name" value="SGNH_hydro"/>
</dbReference>
<name>A0A174LCM1_FLAPL</name>
<accession>A0A174LCM1</accession>
<dbReference type="InterPro" id="IPR036514">
    <property type="entry name" value="SGNH_hydro_sf"/>
</dbReference>
<protein>
    <recommendedName>
        <fullName evidence="1">SGNH hydrolase-type esterase domain-containing protein</fullName>
    </recommendedName>
</protein>
<evidence type="ECO:0000313" key="2">
    <source>
        <dbReference type="EMBL" id="CUP20267.1"/>
    </source>
</evidence>
<dbReference type="Gene3D" id="3.40.50.1110">
    <property type="entry name" value="SGNH hydrolase"/>
    <property type="match status" value="1"/>
</dbReference>
<gene>
    <name evidence="2" type="ORF">ERS852411_02815</name>
</gene>
<dbReference type="SUPFAM" id="SSF52266">
    <property type="entry name" value="SGNH hydrolase"/>
    <property type="match status" value="1"/>
</dbReference>
<dbReference type="EMBL" id="CYZT01000283">
    <property type="protein sequence ID" value="CUP20267.1"/>
    <property type="molecule type" value="Genomic_DNA"/>
</dbReference>
<sequence>MPERAAELLAEYQSWLRRFAAAFRLPVLDFDRAFTRWGEEGLFQPDGLHPNAAGHCLMAETAAALIRSL</sequence>